<dbReference type="EMBL" id="PCRO01000002">
    <property type="protein sequence ID" value="PIP23151.1"/>
    <property type="molecule type" value="Genomic_DNA"/>
</dbReference>
<comment type="caution">
    <text evidence="1">The sequence shown here is derived from an EMBL/GenBank/DDBJ whole genome shotgun (WGS) entry which is preliminary data.</text>
</comment>
<dbReference type="Proteomes" id="UP000229976">
    <property type="component" value="Unassembled WGS sequence"/>
</dbReference>
<name>A0A2G9YXG7_9BACT</name>
<gene>
    <name evidence="1" type="ORF">COX37_00055</name>
</gene>
<proteinExistence type="predicted"/>
<protein>
    <submittedName>
        <fullName evidence="1">Uncharacterized protein</fullName>
    </submittedName>
</protein>
<sequence length="104" mass="12627">MTSEKWQKLSKTEQILNIGAEFSRAKNWIQKNDEEYAISSLERAFELLDLTIDDKKWRRGLRELLRFREVLAEFYLEKKKNNEEFVKIFKTLLFFNKFSSQVKI</sequence>
<accession>A0A2G9YXG7</accession>
<evidence type="ECO:0000313" key="2">
    <source>
        <dbReference type="Proteomes" id="UP000229976"/>
    </source>
</evidence>
<dbReference type="AlphaFoldDB" id="A0A2G9YXG7"/>
<organism evidence="1 2">
    <name type="scientific">Candidatus Nealsonbacteria bacterium CG23_combo_of_CG06-09_8_20_14_all_39_17</name>
    <dbReference type="NCBI Taxonomy" id="1974722"/>
    <lineage>
        <taxon>Bacteria</taxon>
        <taxon>Candidatus Nealsoniibacteriota</taxon>
    </lineage>
</organism>
<evidence type="ECO:0000313" key="1">
    <source>
        <dbReference type="EMBL" id="PIP23151.1"/>
    </source>
</evidence>
<reference evidence="1 2" key="1">
    <citation type="submission" date="2017-09" db="EMBL/GenBank/DDBJ databases">
        <title>Depth-based differentiation of microbial function through sediment-hosted aquifers and enrichment of novel symbionts in the deep terrestrial subsurface.</title>
        <authorList>
            <person name="Probst A.J."/>
            <person name="Ladd B."/>
            <person name="Jarett J.K."/>
            <person name="Geller-Mcgrath D.E."/>
            <person name="Sieber C.M."/>
            <person name="Emerson J.B."/>
            <person name="Anantharaman K."/>
            <person name="Thomas B.C."/>
            <person name="Malmstrom R."/>
            <person name="Stieglmeier M."/>
            <person name="Klingl A."/>
            <person name="Woyke T."/>
            <person name="Ryan C.M."/>
            <person name="Banfield J.F."/>
        </authorList>
    </citation>
    <scope>NUCLEOTIDE SEQUENCE [LARGE SCALE GENOMIC DNA]</scope>
    <source>
        <strain evidence="1">CG23_combo_of_CG06-09_8_20_14_all_39_17</strain>
    </source>
</reference>